<evidence type="ECO:0000313" key="2">
    <source>
        <dbReference type="Proteomes" id="UP000034794"/>
    </source>
</evidence>
<comment type="caution">
    <text evidence="1">The sequence shown here is derived from an EMBL/GenBank/DDBJ whole genome shotgun (WGS) entry which is preliminary data.</text>
</comment>
<evidence type="ECO:0000313" key="1">
    <source>
        <dbReference type="EMBL" id="KKU33941.1"/>
    </source>
</evidence>
<name>A0A0G1PMG2_9BACT</name>
<sequence length="178" mass="20214">MEKTLPITNEKFDYLTLSERFKLAESVLLICSLEDANYAKELAAGLKKEGIKVLTRDEIDFHQITSTDDQKRLRSDLGGIFIIPSDSLMKADSDLVSFLYQANSELPDGEVAHSIFMLTDHRQVRYLEPLETRLGHSITALSLVGDTDYDSSAKVRIAGKDATPRFLKFFKQQRLKKR</sequence>
<gene>
    <name evidence="1" type="ORF">UX47_C0001G0224</name>
</gene>
<protein>
    <submittedName>
        <fullName evidence="1">Uncharacterized protein</fullName>
    </submittedName>
</protein>
<dbReference type="EMBL" id="LCMI01000001">
    <property type="protein sequence ID" value="KKU33941.1"/>
    <property type="molecule type" value="Genomic_DNA"/>
</dbReference>
<proteinExistence type="predicted"/>
<organism evidence="1 2">
    <name type="scientific">Candidatus Collierbacteria bacterium GW2011_GWA2_46_26</name>
    <dbReference type="NCBI Taxonomy" id="1618381"/>
    <lineage>
        <taxon>Bacteria</taxon>
        <taxon>Candidatus Collieribacteriota</taxon>
    </lineage>
</organism>
<accession>A0A0G1PMG2</accession>
<dbReference type="AlphaFoldDB" id="A0A0G1PMG2"/>
<dbReference type="Proteomes" id="UP000034794">
    <property type="component" value="Unassembled WGS sequence"/>
</dbReference>
<reference evidence="1 2" key="1">
    <citation type="journal article" date="2015" name="Nature">
        <title>rRNA introns, odd ribosomes, and small enigmatic genomes across a large radiation of phyla.</title>
        <authorList>
            <person name="Brown C.T."/>
            <person name="Hug L.A."/>
            <person name="Thomas B.C."/>
            <person name="Sharon I."/>
            <person name="Castelle C.J."/>
            <person name="Singh A."/>
            <person name="Wilkins M.J."/>
            <person name="Williams K.H."/>
            <person name="Banfield J.F."/>
        </authorList>
    </citation>
    <scope>NUCLEOTIDE SEQUENCE [LARGE SCALE GENOMIC DNA]</scope>
</reference>